<evidence type="ECO:0000256" key="2">
    <source>
        <dbReference type="ARBA" id="ARBA00022857"/>
    </source>
</evidence>
<organism evidence="7 8">
    <name type="scientific">Halorutilus salinus</name>
    <dbReference type="NCBI Taxonomy" id="2487751"/>
    <lineage>
        <taxon>Archaea</taxon>
        <taxon>Methanobacteriati</taxon>
        <taxon>Methanobacteriota</taxon>
        <taxon>Stenosarchaea group</taxon>
        <taxon>Halobacteria</taxon>
        <taxon>Halorutilales</taxon>
        <taxon>Halorutilaceae</taxon>
        <taxon>Halorutilus</taxon>
    </lineage>
</organism>
<dbReference type="NCBIfam" id="TIGR00978">
    <property type="entry name" value="asd_EA"/>
    <property type="match status" value="1"/>
</dbReference>
<evidence type="ECO:0000256" key="1">
    <source>
        <dbReference type="ARBA" id="ARBA00010584"/>
    </source>
</evidence>
<dbReference type="GO" id="GO:0009088">
    <property type="term" value="P:threonine biosynthetic process"/>
    <property type="evidence" value="ECO:0007669"/>
    <property type="project" value="TreeGrafter"/>
</dbReference>
<dbReference type="NCBIfam" id="NF006416">
    <property type="entry name" value="PRK08664.1"/>
    <property type="match status" value="1"/>
</dbReference>
<keyword evidence="3 7" id="KW-0560">Oxidoreductase</keyword>
<dbReference type="GO" id="GO:0051287">
    <property type="term" value="F:NAD binding"/>
    <property type="evidence" value="ECO:0007669"/>
    <property type="project" value="InterPro"/>
</dbReference>
<dbReference type="Pfam" id="PF01118">
    <property type="entry name" value="Semialdhyde_dh"/>
    <property type="match status" value="1"/>
</dbReference>
<reference evidence="7" key="1">
    <citation type="submission" date="2022-09" db="EMBL/GenBank/DDBJ databases">
        <title>Haloadaptaus new haloarchaeum isolated from saline soil.</title>
        <authorList>
            <person name="Duran-Viseras A."/>
            <person name="Sanchez-Porro C."/>
            <person name="Ventosa A."/>
        </authorList>
    </citation>
    <scope>NUCLEOTIDE SEQUENCE</scope>
    <source>
        <strain evidence="7">F3-133</strain>
    </source>
</reference>
<dbReference type="Gene3D" id="3.40.50.720">
    <property type="entry name" value="NAD(P)-binding Rossmann-like Domain"/>
    <property type="match status" value="1"/>
</dbReference>
<accession>A0A9Q4GHP7</accession>
<evidence type="ECO:0000256" key="4">
    <source>
        <dbReference type="PIRSR" id="PIRSR000148-1"/>
    </source>
</evidence>
<keyword evidence="8" id="KW-1185">Reference proteome</keyword>
<dbReference type="InterPro" id="IPR051823">
    <property type="entry name" value="ASADH-related"/>
</dbReference>
<feature type="active site" description="Proton acceptor" evidence="4">
    <location>
        <position position="240"/>
    </location>
</feature>
<evidence type="ECO:0000256" key="3">
    <source>
        <dbReference type="ARBA" id="ARBA00023002"/>
    </source>
</evidence>
<dbReference type="EMBL" id="RKLV01000005">
    <property type="protein sequence ID" value="MCX2819020.1"/>
    <property type="molecule type" value="Genomic_DNA"/>
</dbReference>
<proteinExistence type="inferred from homology"/>
<dbReference type="Pfam" id="PF02774">
    <property type="entry name" value="Semialdhyde_dhC"/>
    <property type="match status" value="1"/>
</dbReference>
<dbReference type="SMART" id="SM00859">
    <property type="entry name" value="Semialdhyde_dh"/>
    <property type="match status" value="1"/>
</dbReference>
<dbReference type="GO" id="GO:0004073">
    <property type="term" value="F:aspartate-semialdehyde dehydrogenase activity"/>
    <property type="evidence" value="ECO:0007669"/>
    <property type="project" value="UniProtKB-EC"/>
</dbReference>
<evidence type="ECO:0000313" key="8">
    <source>
        <dbReference type="Proteomes" id="UP001149411"/>
    </source>
</evidence>
<sequence length="342" mass="37025">MKVGVLGATGNVGQRFVQLLEDHPWFEIDALTASETSAGKTYADAAAWALPNEMPDAVREVTVRETSADEVSDEVEIVFSALPSSAAKEVEPEFARDGYIVASNAGWARLEDDMPLVVPEINPDHLGLLEVQRDERGWDGGIIKNPNCSAITMTPTLAALHPLGLNEVTVATLQAVSGAGYMGVTSMEILDNVVPYIGSEEWKMENEPRKILGEFDGARVDEADVSISASCNRVPTVDGHLENLWCRFDEDVGEDDAKEAMRGFTTLDLPTAPDQTIVVREENDRPQPRLDRNTGGGMSVVAGRIRDDGDARLKYSCLSHNTVRGAAGASVLNAELVAERYL</sequence>
<dbReference type="InterPro" id="IPR000534">
    <property type="entry name" value="Semialdehyde_DH_NAD-bd"/>
</dbReference>
<dbReference type="PANTHER" id="PTHR46718:SF1">
    <property type="entry name" value="ASPARTATE-SEMIALDEHYDE DEHYDROGENASE"/>
    <property type="match status" value="1"/>
</dbReference>
<dbReference type="GO" id="GO:0050661">
    <property type="term" value="F:NADP binding"/>
    <property type="evidence" value="ECO:0007669"/>
    <property type="project" value="InterPro"/>
</dbReference>
<dbReference type="GO" id="GO:0046983">
    <property type="term" value="F:protein dimerization activity"/>
    <property type="evidence" value="ECO:0007669"/>
    <property type="project" value="InterPro"/>
</dbReference>
<evidence type="ECO:0000256" key="5">
    <source>
        <dbReference type="SAM" id="MobiDB-lite"/>
    </source>
</evidence>
<dbReference type="PIRSF" id="PIRSF000148">
    <property type="entry name" value="ASA_dh"/>
    <property type="match status" value="1"/>
</dbReference>
<feature type="region of interest" description="Disordered" evidence="5">
    <location>
        <begin position="282"/>
        <end position="302"/>
    </location>
</feature>
<protein>
    <submittedName>
        <fullName evidence="7">Aspartate-semialdehyde dehydrogenase</fullName>
        <ecNumber evidence="7">1.2.1.11</ecNumber>
    </submittedName>
</protein>
<dbReference type="InterPro" id="IPR005676">
    <property type="entry name" value="Asp_semi-ald_DH_pep-lack"/>
</dbReference>
<comment type="caution">
    <text evidence="7">The sequence shown here is derived from an EMBL/GenBank/DDBJ whole genome shotgun (WGS) entry which is preliminary data.</text>
</comment>
<feature type="domain" description="Semialdehyde dehydrogenase NAD-binding" evidence="6">
    <location>
        <begin position="2"/>
        <end position="129"/>
    </location>
</feature>
<dbReference type="InterPro" id="IPR036291">
    <property type="entry name" value="NAD(P)-bd_dom_sf"/>
</dbReference>
<dbReference type="AlphaFoldDB" id="A0A9Q4GHP7"/>
<dbReference type="SUPFAM" id="SSF51735">
    <property type="entry name" value="NAD(P)-binding Rossmann-fold domains"/>
    <property type="match status" value="1"/>
</dbReference>
<dbReference type="CDD" id="cd02315">
    <property type="entry name" value="ScASADH_like_N"/>
    <property type="match status" value="1"/>
</dbReference>
<name>A0A9Q4GHP7_9EURY</name>
<dbReference type="RefSeq" id="WP_266086918.1">
    <property type="nucleotide sequence ID" value="NZ_RKLV01000005.1"/>
</dbReference>
<dbReference type="EC" id="1.2.1.11" evidence="7"/>
<feature type="active site" description="Acyl-thioester intermediate" evidence="4">
    <location>
        <position position="148"/>
    </location>
</feature>
<evidence type="ECO:0000259" key="6">
    <source>
        <dbReference type="SMART" id="SM00859"/>
    </source>
</evidence>
<evidence type="ECO:0000313" key="7">
    <source>
        <dbReference type="EMBL" id="MCX2819020.1"/>
    </source>
</evidence>
<dbReference type="InterPro" id="IPR012280">
    <property type="entry name" value="Semialdhyde_DH_dimer_dom"/>
</dbReference>
<dbReference type="PANTHER" id="PTHR46718">
    <property type="entry name" value="ASPARTATE-SEMIALDEHYDE DEHYDROGENASE"/>
    <property type="match status" value="1"/>
</dbReference>
<dbReference type="GO" id="GO:0009086">
    <property type="term" value="P:methionine biosynthetic process"/>
    <property type="evidence" value="ECO:0007669"/>
    <property type="project" value="UniProtKB-ARBA"/>
</dbReference>
<comment type="similarity">
    <text evidence="1">Belongs to the aspartate-semialdehyde dehydrogenase family.</text>
</comment>
<gene>
    <name evidence="7" type="primary">asd</name>
    <name evidence="7" type="ORF">EGH25_06605</name>
</gene>
<dbReference type="Gene3D" id="3.30.360.10">
    <property type="entry name" value="Dihydrodipicolinate Reductase, domain 2"/>
    <property type="match status" value="1"/>
</dbReference>
<keyword evidence="2" id="KW-0521">NADP</keyword>
<dbReference type="SUPFAM" id="SSF55347">
    <property type="entry name" value="Glyceraldehyde-3-phosphate dehydrogenase-like, C-terminal domain"/>
    <property type="match status" value="1"/>
</dbReference>
<feature type="compositionally biased region" description="Basic and acidic residues" evidence="5">
    <location>
        <begin position="282"/>
        <end position="292"/>
    </location>
</feature>
<dbReference type="CDD" id="cd18130">
    <property type="entry name" value="ASADH_C_arch_fung_like"/>
    <property type="match status" value="1"/>
</dbReference>
<dbReference type="Proteomes" id="UP001149411">
    <property type="component" value="Unassembled WGS sequence"/>
</dbReference>